<keyword evidence="2" id="KW-1185">Reference proteome</keyword>
<reference evidence="1 2" key="1">
    <citation type="submission" date="2011-09" db="EMBL/GenBank/DDBJ databases">
        <authorList>
            <person name="Weinstock G."/>
            <person name="Sodergren E."/>
            <person name="Clifton S."/>
            <person name="Fulton L."/>
            <person name="Fulton B."/>
            <person name="Courtney L."/>
            <person name="Fronick C."/>
            <person name="Harrison M."/>
            <person name="Strong C."/>
            <person name="Farmer C."/>
            <person name="Delahaunty K."/>
            <person name="Markovic C."/>
            <person name="Hall O."/>
            <person name="Minx P."/>
            <person name="Tomlinson C."/>
            <person name="Mitreva M."/>
            <person name="Hou S."/>
            <person name="Chen J."/>
            <person name="Wollam A."/>
            <person name="Pepin K.H."/>
            <person name="Johnson M."/>
            <person name="Bhonagiri V."/>
            <person name="Zhang X."/>
            <person name="Suruliraj S."/>
            <person name="Warren W."/>
            <person name="Chinwalla A."/>
            <person name="Mardis E.R."/>
            <person name="Wilson R.K."/>
        </authorList>
    </citation>
    <scope>NUCLEOTIDE SEQUENCE [LARGE SCALE GENOMIC DNA]</scope>
    <source>
        <strain evidence="1 2">F0439</strain>
    </source>
</reference>
<dbReference type="Proteomes" id="UP000004625">
    <property type="component" value="Unassembled WGS sequence"/>
</dbReference>
<comment type="caution">
    <text evidence="1">The sequence shown here is derived from an EMBL/GenBank/DDBJ whole genome shotgun (WGS) entry which is preliminary data.</text>
</comment>
<evidence type="ECO:0000313" key="2">
    <source>
        <dbReference type="Proteomes" id="UP000004625"/>
    </source>
</evidence>
<evidence type="ECO:0000313" key="1">
    <source>
        <dbReference type="EMBL" id="EHL96838.1"/>
    </source>
</evidence>
<dbReference type="PANTHER" id="PTHR40056">
    <property type="entry name" value="HYPOTHETICAL CYTOSOLIC PROTEIN"/>
    <property type="match status" value="1"/>
</dbReference>
<dbReference type="HOGENOM" id="CLU_085303_2_0_9"/>
<dbReference type="STRING" id="797515.HMPREF9103_02206"/>
<evidence type="ECO:0008006" key="3">
    <source>
        <dbReference type="Google" id="ProtNLM"/>
    </source>
</evidence>
<dbReference type="PATRIC" id="fig|797515.3.peg.1991"/>
<organism evidence="1 2">
    <name type="scientific">Lentilactobacillus parafarraginis F0439</name>
    <dbReference type="NCBI Taxonomy" id="797515"/>
    <lineage>
        <taxon>Bacteria</taxon>
        <taxon>Bacillati</taxon>
        <taxon>Bacillota</taxon>
        <taxon>Bacilli</taxon>
        <taxon>Lactobacillales</taxon>
        <taxon>Lactobacillaceae</taxon>
        <taxon>Lentilactobacillus</taxon>
    </lineage>
</organism>
<dbReference type="EMBL" id="AGEY01000166">
    <property type="protein sequence ID" value="EHL96838.1"/>
    <property type="molecule type" value="Genomic_DNA"/>
</dbReference>
<proteinExistence type="predicted"/>
<accession>G9ZR45</accession>
<protein>
    <recommendedName>
        <fullName evidence="3">DUF1836 domain-containing protein</fullName>
    </recommendedName>
</protein>
<dbReference type="PANTHER" id="PTHR40056:SF1">
    <property type="entry name" value="DUF1836 DOMAIN-CONTAINING PROTEIN"/>
    <property type="match status" value="1"/>
</dbReference>
<sequence>MDGGGTVSQDKDQSPVRLPLWEELPTFSLHLDQLLTLTNQYLEPIIGDQLTKTMLHNYFKAKILLPPVNKRYERIQLAGAIVVGLLKNIFSLAEIQHGLAAILEDGSPKYGYNNFVRLFNEQAAQAGAPLTKPRPLVIKAAKPVTVMQYDAVQSILFWLSARKRLAQLRPRHAHDS</sequence>
<dbReference type="eggNOG" id="COG0789">
    <property type="taxonomic scope" value="Bacteria"/>
</dbReference>
<dbReference type="Pfam" id="PF08876">
    <property type="entry name" value="DUF1836"/>
    <property type="match status" value="1"/>
</dbReference>
<name>G9ZR45_9LACO</name>
<dbReference type="InterPro" id="IPR014975">
    <property type="entry name" value="DUF1836"/>
</dbReference>
<dbReference type="AlphaFoldDB" id="G9ZR45"/>
<gene>
    <name evidence="1" type="ORF">HMPREF9103_02206</name>
</gene>